<dbReference type="InterPro" id="IPR046461">
    <property type="entry name" value="TerL_ATPase"/>
</dbReference>
<dbReference type="GO" id="GO:0004519">
    <property type="term" value="F:endonuclease activity"/>
    <property type="evidence" value="ECO:0007669"/>
    <property type="project" value="InterPro"/>
</dbReference>
<protein>
    <submittedName>
        <fullName evidence="3">Terminase</fullName>
    </submittedName>
</protein>
<reference evidence="3 4" key="1">
    <citation type="submission" date="2017-05" db="EMBL/GenBank/DDBJ databases">
        <title>Vagococcus spp. assemblies.</title>
        <authorList>
            <person name="Gulvik C.A."/>
        </authorList>
    </citation>
    <scope>NUCLEOTIDE SEQUENCE [LARGE SCALE GENOMIC DNA]</scope>
    <source>
        <strain evidence="3 4">SS1995</strain>
    </source>
</reference>
<evidence type="ECO:0000313" key="4">
    <source>
        <dbReference type="Proteomes" id="UP000287857"/>
    </source>
</evidence>
<dbReference type="InterPro" id="IPR005021">
    <property type="entry name" value="Terminase_largesu-like"/>
</dbReference>
<dbReference type="PANTHER" id="PTHR41287:SF1">
    <property type="entry name" value="PROTEIN YMFN"/>
    <property type="match status" value="1"/>
</dbReference>
<dbReference type="Pfam" id="PF20441">
    <property type="entry name" value="TerL_nuclease"/>
    <property type="match status" value="1"/>
</dbReference>
<organism evidence="3 4">
    <name type="scientific">Vagococcus vulneris</name>
    <dbReference type="NCBI Taxonomy" id="1977869"/>
    <lineage>
        <taxon>Bacteria</taxon>
        <taxon>Bacillati</taxon>
        <taxon>Bacillota</taxon>
        <taxon>Bacilli</taxon>
        <taxon>Lactobacillales</taxon>
        <taxon>Enterococcaceae</taxon>
        <taxon>Vagococcus</taxon>
    </lineage>
</organism>
<name>A0A429ZTJ8_9ENTE</name>
<dbReference type="InterPro" id="IPR027417">
    <property type="entry name" value="P-loop_NTPase"/>
</dbReference>
<feature type="domain" description="Terminase large subunit-like ATPase" evidence="1">
    <location>
        <begin position="66"/>
        <end position="233"/>
    </location>
</feature>
<gene>
    <name evidence="3" type="ORF">CBF37_10360</name>
</gene>
<dbReference type="OrthoDB" id="9760250at2"/>
<evidence type="ECO:0000259" key="2">
    <source>
        <dbReference type="Pfam" id="PF20441"/>
    </source>
</evidence>
<dbReference type="Proteomes" id="UP000287857">
    <property type="component" value="Unassembled WGS sequence"/>
</dbReference>
<keyword evidence="4" id="KW-1185">Reference proteome</keyword>
<evidence type="ECO:0000313" key="3">
    <source>
        <dbReference type="EMBL" id="RST96950.1"/>
    </source>
</evidence>
<dbReference type="InterPro" id="IPR046462">
    <property type="entry name" value="TerL_nuclease"/>
</dbReference>
<dbReference type="AlphaFoldDB" id="A0A429ZTJ8"/>
<dbReference type="EMBL" id="NGJS01000020">
    <property type="protein sequence ID" value="RST96950.1"/>
    <property type="molecule type" value="Genomic_DNA"/>
</dbReference>
<proteinExistence type="predicted"/>
<evidence type="ECO:0000259" key="1">
    <source>
        <dbReference type="Pfam" id="PF03354"/>
    </source>
</evidence>
<dbReference type="RefSeq" id="WP_125984672.1">
    <property type="nucleotide sequence ID" value="NZ_NGJS01000020.1"/>
</dbReference>
<dbReference type="PANTHER" id="PTHR41287">
    <property type="match status" value="1"/>
</dbReference>
<feature type="domain" description="Terminase large subunit-like endonuclease" evidence="2">
    <location>
        <begin position="245"/>
        <end position="526"/>
    </location>
</feature>
<sequence>MITTKYIDEYIALYESGQIELNKERIQLINWLKKDILNRNDLYFDLNLLESYIAFTKKWYFELESFQKFVASFIFLYQKSNEDNYFKEFFISMARGGGKNGFITSLSHFFISPFHGVKNYNVALVANSEKQAKVSFLEMYNCIKDNKLDKHFYRTKLEILGRKTNSTFMFNTSNAGTKDGARDGCVIFDEVHQYEDQKIVDVLTSGLGKVKHPRIFYIGTDGFVRDKFLDKLKERSNYQLQGESEEDRLFPFICRIDDKKEVDNLAMWQKANPMFCNPMSDYAEGLLLEVKRQYKNLEYNPSARPEFMTKRMNLPEEDLEQTIVPYEEIKATNQEVPDLLFKTCIGGVDYASIRDFAAVGLLFRDGDKYIWKSHSFARKGYLDSARLKAPIDEWERKGLLTILDEESINPKHIVNWFIEMRENYGIDRIVADNFRMDLLRPLFQEAGFEIEVIKNPRAIQSLLAPRIIDGFAQKNIIFGDNPLMRWYTQNVAVKRNGRNIEFLKKDEHRRKTDGFQAFIHSMYRADEIVDIDVNEMLDFMEGMYS</sequence>
<accession>A0A429ZTJ8</accession>
<dbReference type="Gene3D" id="3.40.50.300">
    <property type="entry name" value="P-loop containing nucleotide triphosphate hydrolases"/>
    <property type="match status" value="1"/>
</dbReference>
<comment type="caution">
    <text evidence="3">The sequence shown here is derived from an EMBL/GenBank/DDBJ whole genome shotgun (WGS) entry which is preliminary data.</text>
</comment>
<dbReference type="Pfam" id="PF03354">
    <property type="entry name" value="TerL_ATPase"/>
    <property type="match status" value="1"/>
</dbReference>